<proteinExistence type="predicted"/>
<gene>
    <name evidence="1" type="ORF">ACFPXP_22120</name>
</gene>
<dbReference type="Proteomes" id="UP001596250">
    <property type="component" value="Unassembled WGS sequence"/>
</dbReference>
<dbReference type="Pfam" id="PF18952">
    <property type="entry name" value="DUF5696"/>
    <property type="match status" value="1"/>
</dbReference>
<organism evidence="1 2">
    <name type="scientific">Marinicrinis lubricantis</name>
    <dbReference type="NCBI Taxonomy" id="2086470"/>
    <lineage>
        <taxon>Bacteria</taxon>
        <taxon>Bacillati</taxon>
        <taxon>Bacillota</taxon>
        <taxon>Bacilli</taxon>
        <taxon>Bacillales</taxon>
        <taxon>Paenibacillaceae</taxon>
    </lineage>
</organism>
<evidence type="ECO:0000313" key="2">
    <source>
        <dbReference type="Proteomes" id="UP001596250"/>
    </source>
</evidence>
<dbReference type="EMBL" id="JBHSQV010000187">
    <property type="protein sequence ID" value="MFC5989110.1"/>
    <property type="molecule type" value="Genomic_DNA"/>
</dbReference>
<accession>A0ABW1IVF6</accession>
<evidence type="ECO:0000313" key="1">
    <source>
        <dbReference type="EMBL" id="MFC5989110.1"/>
    </source>
</evidence>
<dbReference type="RefSeq" id="WP_379896671.1">
    <property type="nucleotide sequence ID" value="NZ_CBCSCT010000002.1"/>
</dbReference>
<dbReference type="InterPro" id="IPR043751">
    <property type="entry name" value="DUF5696"/>
</dbReference>
<comment type="caution">
    <text evidence="1">The sequence shown here is derived from an EMBL/GenBank/DDBJ whole genome shotgun (WGS) entry which is preliminary data.</text>
</comment>
<reference evidence="2" key="1">
    <citation type="journal article" date="2019" name="Int. J. Syst. Evol. Microbiol.">
        <title>The Global Catalogue of Microorganisms (GCM) 10K type strain sequencing project: providing services to taxonomists for standard genome sequencing and annotation.</title>
        <authorList>
            <consortium name="The Broad Institute Genomics Platform"/>
            <consortium name="The Broad Institute Genome Sequencing Center for Infectious Disease"/>
            <person name="Wu L."/>
            <person name="Ma J."/>
        </authorList>
    </citation>
    <scope>NUCLEOTIDE SEQUENCE [LARGE SCALE GENOMIC DNA]</scope>
    <source>
        <strain evidence="2">CCM 8749</strain>
    </source>
</reference>
<sequence length="749" mass="84754">MRWILKHKKAAFYVLLLLGFVFMLSQAKITLKEEDASSAAQTAPPAGGEQENKDLPNEASFEVVQENNLLRLKFDRKTGHFIVEDKRSGSVWRSYPNPEDWDNPGIAGSWIGHMQSPVTLQHIDFNNPNAKSKETNFVKEQGVVTKVTETENGIEFTLEMPSLGFHIPVRLSLQDDYVETAIVDEKIEENGKDSLLWLRLYPFFGAEQSGGEEGYLFIPDGSGALISFQKQPSAIKQLYQERIYGSDAAFINNPSSRNNISMPVYGMKDGDKAFLAVVMEGAEYSDIIASPAGVYGNYNWIGTQQHYRMKYMQITNRAKNKGFETYTKDSRFQNNRTTRYYILDADQADYVGMASRYRQYLMEEQGLERISPRSNHIPLFLSILGADRENGVITDRYVKATTFSEAMQMVQELYGLGIMNMDITYYGWQEDGYSALGGYLPADSRLGGESGLKNFIEFAHSLDIPVSLEVNYELNNSKVNGFAPRYHGVRDLAGSIMKFTANSGDEITVVSRKFIEKAIEDDMDGFQDLGIDGLLLEGIGRYVHTDYNSNYGGTRTEVVRSDLNVINTVKDAFGTIKLTDPGFYTIDKVDHIEGLIDDYSYDLFSTGPIPFAQIALHGLKTYTSMPENSRSQYEIDFLRDIEYGAYPSFDFTMAETADLAGVYWYTPRSSTFADWKTEAVEQYQKYNEAFAQLQDQFIVGHRQLAAGVFETTYENGTRIYVNYNREDYIQGGIHVPALDYSMVRGERGH</sequence>
<dbReference type="InterPro" id="IPR017853">
    <property type="entry name" value="GH"/>
</dbReference>
<protein>
    <submittedName>
        <fullName evidence="1">DUF5696 domain-containing protein</fullName>
    </submittedName>
</protein>
<dbReference type="SUPFAM" id="SSF51445">
    <property type="entry name" value="(Trans)glycosidases"/>
    <property type="match status" value="1"/>
</dbReference>
<dbReference type="Gene3D" id="3.20.20.80">
    <property type="entry name" value="Glycosidases"/>
    <property type="match status" value="1"/>
</dbReference>
<name>A0ABW1IVF6_9BACL</name>
<keyword evidence="2" id="KW-1185">Reference proteome</keyword>